<evidence type="ECO:0000313" key="2">
    <source>
        <dbReference type="EMBL" id="RDX69003.1"/>
    </source>
</evidence>
<evidence type="ECO:0000313" key="3">
    <source>
        <dbReference type="Proteomes" id="UP000257109"/>
    </source>
</evidence>
<protein>
    <submittedName>
        <fullName evidence="2">Uncharacterized protein</fullName>
    </submittedName>
</protein>
<proteinExistence type="predicted"/>
<organism evidence="2 3">
    <name type="scientific">Mucuna pruriens</name>
    <name type="common">Velvet bean</name>
    <name type="synonym">Dolichos pruriens</name>
    <dbReference type="NCBI Taxonomy" id="157652"/>
    <lineage>
        <taxon>Eukaryota</taxon>
        <taxon>Viridiplantae</taxon>
        <taxon>Streptophyta</taxon>
        <taxon>Embryophyta</taxon>
        <taxon>Tracheophyta</taxon>
        <taxon>Spermatophyta</taxon>
        <taxon>Magnoliopsida</taxon>
        <taxon>eudicotyledons</taxon>
        <taxon>Gunneridae</taxon>
        <taxon>Pentapetalae</taxon>
        <taxon>rosids</taxon>
        <taxon>fabids</taxon>
        <taxon>Fabales</taxon>
        <taxon>Fabaceae</taxon>
        <taxon>Papilionoideae</taxon>
        <taxon>50 kb inversion clade</taxon>
        <taxon>NPAAA clade</taxon>
        <taxon>indigoferoid/millettioid clade</taxon>
        <taxon>Phaseoleae</taxon>
        <taxon>Mucuna</taxon>
    </lineage>
</organism>
<dbReference type="AlphaFoldDB" id="A0A371ESK8"/>
<feature type="non-terminal residue" evidence="2">
    <location>
        <position position="1"/>
    </location>
</feature>
<name>A0A371ESK8_MUCPR</name>
<accession>A0A371ESK8</accession>
<evidence type="ECO:0000256" key="1">
    <source>
        <dbReference type="SAM" id="MobiDB-lite"/>
    </source>
</evidence>
<dbReference type="Proteomes" id="UP000257109">
    <property type="component" value="Unassembled WGS sequence"/>
</dbReference>
<sequence length="106" mass="11752">MVHKAENNKLTPKWEGPFRVRKEVGRGAYSLETLKGKEIPRTWNASSLRMIQCANSTKLTIDSPQISPVSATYTVGHGFASDKSKDGNSTKLTMDSPRISPKMETQ</sequence>
<gene>
    <name evidence="2" type="ORF">CR513_51942</name>
</gene>
<reference evidence="2" key="1">
    <citation type="submission" date="2018-05" db="EMBL/GenBank/DDBJ databases">
        <title>Draft genome of Mucuna pruriens seed.</title>
        <authorList>
            <person name="Nnadi N.E."/>
            <person name="Vos R."/>
            <person name="Hasami M.H."/>
            <person name="Devisetty U.K."/>
            <person name="Aguiy J.C."/>
        </authorList>
    </citation>
    <scope>NUCLEOTIDE SEQUENCE [LARGE SCALE GENOMIC DNA]</scope>
    <source>
        <strain evidence="2">JCA_2017</strain>
    </source>
</reference>
<dbReference type="EMBL" id="QJKJ01012307">
    <property type="protein sequence ID" value="RDX69003.1"/>
    <property type="molecule type" value="Genomic_DNA"/>
</dbReference>
<keyword evidence="3" id="KW-1185">Reference proteome</keyword>
<dbReference type="OrthoDB" id="1433117at2759"/>
<feature type="region of interest" description="Disordered" evidence="1">
    <location>
        <begin position="78"/>
        <end position="106"/>
    </location>
</feature>
<comment type="caution">
    <text evidence="2">The sequence shown here is derived from an EMBL/GenBank/DDBJ whole genome shotgun (WGS) entry which is preliminary data.</text>
</comment>